<accession>A0A8S5N294</accession>
<reference evidence="1" key="1">
    <citation type="journal article" date="2021" name="Proc. Natl. Acad. Sci. U.S.A.">
        <title>A Catalog of Tens of Thousands of Viruses from Human Metagenomes Reveals Hidden Associations with Chronic Diseases.</title>
        <authorList>
            <person name="Tisza M.J."/>
            <person name="Buck C.B."/>
        </authorList>
    </citation>
    <scope>NUCLEOTIDE SEQUENCE</scope>
    <source>
        <strain evidence="1">CtiMX17</strain>
    </source>
</reference>
<name>A0A8S5N294_9CAUD</name>
<protein>
    <submittedName>
        <fullName evidence="1">Large Terminase</fullName>
    </submittedName>
</protein>
<dbReference type="Gene3D" id="3.40.50.300">
    <property type="entry name" value="P-loop containing nucleotide triphosphate hydrolases"/>
    <property type="match status" value="1"/>
</dbReference>
<proteinExistence type="predicted"/>
<dbReference type="InterPro" id="IPR027417">
    <property type="entry name" value="P-loop_NTPase"/>
</dbReference>
<evidence type="ECO:0000313" key="1">
    <source>
        <dbReference type="EMBL" id="DAD88548.1"/>
    </source>
</evidence>
<dbReference type="EMBL" id="BK015042">
    <property type="protein sequence ID" value="DAD88548.1"/>
    <property type="molecule type" value="Genomic_DNA"/>
</dbReference>
<sequence>MTGSTLSRAQSPASSAEPRLRRVLPYADTIGDVAVAAAPSMGYELVPWQSQLLLDMGAVDPRGKWVHPRVGISVQRQQGKSVDLIVWVAVLASLAGYKVLWTDHNYSTTMEMLERFRKIFGRKPGDRVHGMPGWRDRLSDVCSQTGQEWMAFSSGGVIQFSTRTKSSRLGFSFDVVVYDEAQELRNEHTQVINPTTTSGAMHNLQLIYAGTPTRAGSPAETFRDLREQAWEGGEKADDLLWLEYGVAEVGDIWDRSRWPKVMPSLGYHADPRAIAVGMKDMDELGAAQEYLGYWLPRSAQAEAPLIGEDVWRETLIGDEEVPAVFAKVAYGVKFSADGGTVALAVAASNGAAAHVELPLCASTAGGTRRLVNWLAVRASQASAVVIDGKSGAGSLCDRLQEIGVPKGYAIRPTTDQAITAASLMYEAAGTGGITHVECPALDLSAATATRREIGKGGGWGFGGENSTPIEAAGLALLGLTTSKRNPKRKAKVT</sequence>
<organism evidence="1">
    <name type="scientific">Siphoviridae sp. ctiMX17</name>
    <dbReference type="NCBI Taxonomy" id="2826432"/>
    <lineage>
        <taxon>Viruses</taxon>
        <taxon>Duplodnaviria</taxon>
        <taxon>Heunggongvirae</taxon>
        <taxon>Uroviricota</taxon>
        <taxon>Caudoviricetes</taxon>
    </lineage>
</organism>